<feature type="transmembrane region" description="Helical" evidence="8">
    <location>
        <begin position="330"/>
        <end position="349"/>
    </location>
</feature>
<feature type="transmembrane region" description="Helical" evidence="8">
    <location>
        <begin position="21"/>
        <end position="45"/>
    </location>
</feature>
<feature type="transmembrane region" description="Helical" evidence="8">
    <location>
        <begin position="114"/>
        <end position="134"/>
    </location>
</feature>
<evidence type="ECO:0000256" key="1">
    <source>
        <dbReference type="ARBA" id="ARBA00004651"/>
    </source>
</evidence>
<keyword evidence="5 8" id="KW-0812">Transmembrane</keyword>
<dbReference type="GO" id="GO:0005886">
    <property type="term" value="C:plasma membrane"/>
    <property type="evidence" value="ECO:0007669"/>
    <property type="project" value="UniProtKB-SubCell"/>
</dbReference>
<dbReference type="RefSeq" id="WP_133594800.1">
    <property type="nucleotide sequence ID" value="NZ_SNVV01000028.1"/>
</dbReference>
<keyword evidence="3" id="KW-0813">Transport</keyword>
<dbReference type="SUPFAM" id="SSF81345">
    <property type="entry name" value="ABC transporter involved in vitamin B12 uptake, BtuC"/>
    <property type="match status" value="1"/>
</dbReference>
<dbReference type="GO" id="GO:0022857">
    <property type="term" value="F:transmembrane transporter activity"/>
    <property type="evidence" value="ECO:0007669"/>
    <property type="project" value="InterPro"/>
</dbReference>
<evidence type="ECO:0000256" key="8">
    <source>
        <dbReference type="SAM" id="Phobius"/>
    </source>
</evidence>
<keyword evidence="10" id="KW-1185">Reference proteome</keyword>
<feature type="transmembrane region" description="Helical" evidence="8">
    <location>
        <begin position="85"/>
        <end position="102"/>
    </location>
</feature>
<comment type="similarity">
    <text evidence="2">Belongs to the binding-protein-dependent transport system permease family. FecCD subfamily.</text>
</comment>
<dbReference type="PANTHER" id="PTHR30472:SF25">
    <property type="entry name" value="ABC TRANSPORTER PERMEASE PROTEIN MJ0876-RELATED"/>
    <property type="match status" value="1"/>
</dbReference>
<evidence type="ECO:0000256" key="7">
    <source>
        <dbReference type="ARBA" id="ARBA00023136"/>
    </source>
</evidence>
<sequence length="356" mass="36118">MSLTANPALSSRGAARGRTQPLGATTLNAGLLLALLALALLSLAIGPVPLSLGEIAGALLPTDATGSELLARQHAIVTEIRLPRVLLALLVGASLGLSGAALQGLLRNPLAEPGLLGVSSSASLGAVLCLYFGLAQINEWLLPAAAMGCAALATLALYLVARRAAGNLTLILAGVALSALAGALTSLAINLAPNPTDVQDIVLWLMGSLADRSFADIRLCLPFIAAGMALLLACGRELDALTLGEEEAASLGVNLRRLRAQIIVGSALCVGASVAVTGAIGFVGLVVPHMLRRAVGFHPARLLASSALGGAVLLLAADVVLRLVSGGYELMLGVVTALIGAPFFFLLVWRERGRPA</sequence>
<reference evidence="9 10" key="1">
    <citation type="submission" date="2019-03" db="EMBL/GenBank/DDBJ databases">
        <title>Genomic Encyclopedia of Type Strains, Phase IV (KMG-IV): sequencing the most valuable type-strain genomes for metagenomic binning, comparative biology and taxonomic classification.</title>
        <authorList>
            <person name="Goeker M."/>
        </authorList>
    </citation>
    <scope>NUCLEOTIDE SEQUENCE [LARGE SCALE GENOMIC DNA]</scope>
    <source>
        <strain evidence="9 10">DSM 12121</strain>
    </source>
</reference>
<dbReference type="EMBL" id="SNVV01000028">
    <property type="protein sequence ID" value="TDN46036.1"/>
    <property type="molecule type" value="Genomic_DNA"/>
</dbReference>
<dbReference type="AlphaFoldDB" id="A0A4R6DM87"/>
<comment type="subcellular location">
    <subcellularLocation>
        <location evidence="1">Cell membrane</location>
        <topology evidence="1">Multi-pass membrane protein</topology>
    </subcellularLocation>
</comment>
<evidence type="ECO:0000256" key="2">
    <source>
        <dbReference type="ARBA" id="ARBA00007935"/>
    </source>
</evidence>
<dbReference type="Gene3D" id="1.10.3470.10">
    <property type="entry name" value="ABC transporter involved in vitamin B12 uptake, BtuC"/>
    <property type="match status" value="1"/>
</dbReference>
<comment type="caution">
    <text evidence="9">The sequence shown here is derived from an EMBL/GenBank/DDBJ whole genome shotgun (WGS) entry which is preliminary data.</text>
</comment>
<dbReference type="PANTHER" id="PTHR30472">
    <property type="entry name" value="FERRIC ENTEROBACTIN TRANSPORT SYSTEM PERMEASE PROTEIN"/>
    <property type="match status" value="1"/>
</dbReference>
<dbReference type="Proteomes" id="UP000295129">
    <property type="component" value="Unassembled WGS sequence"/>
</dbReference>
<keyword evidence="7 8" id="KW-0472">Membrane</keyword>
<gene>
    <name evidence="9" type="ORF">C7389_12830</name>
</gene>
<evidence type="ECO:0000313" key="9">
    <source>
        <dbReference type="EMBL" id="TDN46036.1"/>
    </source>
</evidence>
<evidence type="ECO:0000313" key="10">
    <source>
        <dbReference type="Proteomes" id="UP000295129"/>
    </source>
</evidence>
<organism evidence="9 10">
    <name type="scientific">Azoarcus indigens</name>
    <dbReference type="NCBI Taxonomy" id="29545"/>
    <lineage>
        <taxon>Bacteria</taxon>
        <taxon>Pseudomonadati</taxon>
        <taxon>Pseudomonadota</taxon>
        <taxon>Betaproteobacteria</taxon>
        <taxon>Rhodocyclales</taxon>
        <taxon>Zoogloeaceae</taxon>
        <taxon>Azoarcus</taxon>
    </lineage>
</organism>
<proteinExistence type="inferred from homology"/>
<evidence type="ECO:0000256" key="5">
    <source>
        <dbReference type="ARBA" id="ARBA00022692"/>
    </source>
</evidence>
<dbReference type="InterPro" id="IPR000522">
    <property type="entry name" value="ABC_transptr_permease_BtuC"/>
</dbReference>
<dbReference type="CDD" id="cd06550">
    <property type="entry name" value="TM_ABC_iron-siderophores_like"/>
    <property type="match status" value="1"/>
</dbReference>
<evidence type="ECO:0000256" key="3">
    <source>
        <dbReference type="ARBA" id="ARBA00022448"/>
    </source>
</evidence>
<dbReference type="InterPro" id="IPR037294">
    <property type="entry name" value="ABC_BtuC-like"/>
</dbReference>
<dbReference type="GO" id="GO:0033214">
    <property type="term" value="P:siderophore-iron import into cell"/>
    <property type="evidence" value="ECO:0007669"/>
    <property type="project" value="TreeGrafter"/>
</dbReference>
<name>A0A4R6DM87_9RHOO</name>
<accession>A0A4R6DM87</accession>
<protein>
    <submittedName>
        <fullName evidence="9">Iron complex transport system permease protein</fullName>
    </submittedName>
</protein>
<dbReference type="Pfam" id="PF01032">
    <property type="entry name" value="FecCD"/>
    <property type="match status" value="1"/>
</dbReference>
<keyword evidence="6 8" id="KW-1133">Transmembrane helix</keyword>
<dbReference type="FunFam" id="1.10.3470.10:FF:000001">
    <property type="entry name" value="Vitamin B12 ABC transporter permease BtuC"/>
    <property type="match status" value="1"/>
</dbReference>
<dbReference type="OrthoDB" id="9782305at2"/>
<feature type="transmembrane region" description="Helical" evidence="8">
    <location>
        <begin position="140"/>
        <end position="161"/>
    </location>
</feature>
<feature type="transmembrane region" description="Helical" evidence="8">
    <location>
        <begin position="262"/>
        <end position="288"/>
    </location>
</feature>
<evidence type="ECO:0000256" key="6">
    <source>
        <dbReference type="ARBA" id="ARBA00022989"/>
    </source>
</evidence>
<feature type="transmembrane region" description="Helical" evidence="8">
    <location>
        <begin position="168"/>
        <end position="189"/>
    </location>
</feature>
<feature type="transmembrane region" description="Helical" evidence="8">
    <location>
        <begin position="300"/>
        <end position="324"/>
    </location>
</feature>
<evidence type="ECO:0000256" key="4">
    <source>
        <dbReference type="ARBA" id="ARBA00022475"/>
    </source>
</evidence>
<keyword evidence="4" id="KW-1003">Cell membrane</keyword>